<evidence type="ECO:0000313" key="3">
    <source>
        <dbReference type="EMBL" id="OHT08239.1"/>
    </source>
</evidence>
<gene>
    <name evidence="3" type="ORF">TRFO_23222</name>
</gene>
<reference evidence="3" key="1">
    <citation type="submission" date="2016-10" db="EMBL/GenBank/DDBJ databases">
        <authorList>
            <person name="Benchimol M."/>
            <person name="Almeida L.G."/>
            <person name="Vasconcelos A.T."/>
            <person name="Perreira-Neves A."/>
            <person name="Rosa I.A."/>
            <person name="Tasca T."/>
            <person name="Bogo M.R."/>
            <person name="de Souza W."/>
        </authorList>
    </citation>
    <scope>NUCLEOTIDE SEQUENCE [LARGE SCALE GENOMIC DNA]</scope>
    <source>
        <strain evidence="3">K</strain>
    </source>
</reference>
<protein>
    <recommendedName>
        <fullName evidence="5">Tetraspanin family protein</fullName>
    </recommendedName>
</protein>
<evidence type="ECO:0000256" key="2">
    <source>
        <dbReference type="SAM" id="Phobius"/>
    </source>
</evidence>
<dbReference type="AlphaFoldDB" id="A0A1J4K9Y1"/>
<keyword evidence="2" id="KW-0472">Membrane</keyword>
<organism evidence="3 4">
    <name type="scientific">Tritrichomonas foetus</name>
    <dbReference type="NCBI Taxonomy" id="1144522"/>
    <lineage>
        <taxon>Eukaryota</taxon>
        <taxon>Metamonada</taxon>
        <taxon>Parabasalia</taxon>
        <taxon>Tritrichomonadida</taxon>
        <taxon>Tritrichomonadidae</taxon>
        <taxon>Tritrichomonas</taxon>
    </lineage>
</organism>
<feature type="transmembrane region" description="Helical" evidence="2">
    <location>
        <begin position="98"/>
        <end position="118"/>
    </location>
</feature>
<dbReference type="Proteomes" id="UP000179807">
    <property type="component" value="Unassembled WGS sequence"/>
</dbReference>
<dbReference type="VEuPathDB" id="TrichDB:TRFO_23222"/>
<feature type="transmembrane region" description="Helical" evidence="2">
    <location>
        <begin position="27"/>
        <end position="51"/>
    </location>
</feature>
<dbReference type="EMBL" id="MLAK01000672">
    <property type="protein sequence ID" value="OHT08239.1"/>
    <property type="molecule type" value="Genomic_DNA"/>
</dbReference>
<name>A0A1J4K9Y1_9EUKA</name>
<dbReference type="RefSeq" id="XP_068361375.1">
    <property type="nucleotide sequence ID" value="XM_068503031.1"/>
</dbReference>
<dbReference type="GeneID" id="94837735"/>
<keyword evidence="4" id="KW-1185">Reference proteome</keyword>
<feature type="region of interest" description="Disordered" evidence="1">
    <location>
        <begin position="216"/>
        <end position="235"/>
    </location>
</feature>
<keyword evidence="2" id="KW-0812">Transmembrane</keyword>
<accession>A0A1J4K9Y1</accession>
<comment type="caution">
    <text evidence="3">The sequence shown here is derived from an EMBL/GenBank/DDBJ whole genome shotgun (WGS) entry which is preliminary data.</text>
</comment>
<feature type="compositionally biased region" description="Basic and acidic residues" evidence="1">
    <location>
        <begin position="219"/>
        <end position="229"/>
    </location>
</feature>
<feature type="transmembrane region" description="Helical" evidence="2">
    <location>
        <begin position="181"/>
        <end position="206"/>
    </location>
</feature>
<evidence type="ECO:0000313" key="4">
    <source>
        <dbReference type="Proteomes" id="UP000179807"/>
    </source>
</evidence>
<sequence length="235" mass="27667">MYSKGLNKEPIIQDLGDVKHCKCSIPLIINIISLVVFTFSLICFILSLVFLKNLHIDRFLNELYLAVIVLLSFSCLCFVVHIIYFFIKSKRCIRSFEIFLVAFYILFILILAIVQFSIHGTIMKRIKDFWWDPSNLADIIEYEKQFKCCGYNRTEDRCHLPTAYRRVCQNVIVFEFMHEQVAIASTQLVFAIILFLFLLIMVLRAAHVKKQRAKRSHKERIDSTDREEPLNPDYL</sequence>
<proteinExistence type="predicted"/>
<feature type="transmembrane region" description="Helical" evidence="2">
    <location>
        <begin position="63"/>
        <end position="86"/>
    </location>
</feature>
<evidence type="ECO:0000256" key="1">
    <source>
        <dbReference type="SAM" id="MobiDB-lite"/>
    </source>
</evidence>
<keyword evidence="2" id="KW-1133">Transmembrane helix</keyword>
<evidence type="ECO:0008006" key="5">
    <source>
        <dbReference type="Google" id="ProtNLM"/>
    </source>
</evidence>